<dbReference type="EMBL" id="BMAW01129332">
    <property type="protein sequence ID" value="GFU30026.1"/>
    <property type="molecule type" value="Genomic_DNA"/>
</dbReference>
<proteinExistence type="predicted"/>
<gene>
    <name evidence="1" type="primary">AVEN_195498_1</name>
    <name evidence="1" type="ORF">NPIL_581021</name>
</gene>
<reference evidence="1" key="1">
    <citation type="submission" date="2020-08" db="EMBL/GenBank/DDBJ databases">
        <title>Multicomponent nature underlies the extraordinary mechanical properties of spider dragline silk.</title>
        <authorList>
            <person name="Kono N."/>
            <person name="Nakamura H."/>
            <person name="Mori M."/>
            <person name="Yoshida Y."/>
            <person name="Ohtoshi R."/>
            <person name="Malay A.D."/>
            <person name="Moran D.A.P."/>
            <person name="Tomita M."/>
            <person name="Numata K."/>
            <person name="Arakawa K."/>
        </authorList>
    </citation>
    <scope>NUCLEOTIDE SEQUENCE</scope>
</reference>
<dbReference type="InterPro" id="IPR044925">
    <property type="entry name" value="His-Me_finger_sf"/>
</dbReference>
<accession>A0A8X6QMK7</accession>
<evidence type="ECO:0000313" key="1">
    <source>
        <dbReference type="EMBL" id="GFU30026.1"/>
    </source>
</evidence>
<dbReference type="AlphaFoldDB" id="A0A8X6QMK7"/>
<dbReference type="InterPro" id="IPR038563">
    <property type="entry name" value="Endonuclease_7_sf"/>
</dbReference>
<organism evidence="1 2">
    <name type="scientific">Nephila pilipes</name>
    <name type="common">Giant wood spider</name>
    <name type="synonym">Nephila maculata</name>
    <dbReference type="NCBI Taxonomy" id="299642"/>
    <lineage>
        <taxon>Eukaryota</taxon>
        <taxon>Metazoa</taxon>
        <taxon>Ecdysozoa</taxon>
        <taxon>Arthropoda</taxon>
        <taxon>Chelicerata</taxon>
        <taxon>Arachnida</taxon>
        <taxon>Araneae</taxon>
        <taxon>Araneomorphae</taxon>
        <taxon>Entelegynae</taxon>
        <taxon>Araneoidea</taxon>
        <taxon>Nephilidae</taxon>
        <taxon>Nephila</taxon>
    </lineage>
</organism>
<dbReference type="Proteomes" id="UP000887013">
    <property type="component" value="Unassembled WGS sequence"/>
</dbReference>
<name>A0A8X6QMK7_NEPPI</name>
<dbReference type="SUPFAM" id="SSF54060">
    <property type="entry name" value="His-Me finger endonucleases"/>
    <property type="match status" value="1"/>
</dbReference>
<evidence type="ECO:0000313" key="2">
    <source>
        <dbReference type="Proteomes" id="UP000887013"/>
    </source>
</evidence>
<protein>
    <submittedName>
        <fullName evidence="1">Uncharacterized protein</fullName>
    </submittedName>
</protein>
<keyword evidence="2" id="KW-1185">Reference proteome</keyword>
<dbReference type="Gene3D" id="3.40.1800.10">
    <property type="entry name" value="His-Me finger endonucleases"/>
    <property type="match status" value="1"/>
</dbReference>
<sequence length="149" mass="17097">MQYVEEIFENSDFPLNTQIFATSDFGDLTSSRFSIQDDVDEEKIFSCSDPDGMMIKPPTIFRGKNAIDKFLTKLLDEEKSILDTLRYVKPMSFSPTHEENFKSSTHCNICENPLNGDAVRDHDHLTRAYRGAAQNSCNLNFKLHSYRNS</sequence>
<comment type="caution">
    <text evidence="1">The sequence shown here is derived from an EMBL/GenBank/DDBJ whole genome shotgun (WGS) entry which is preliminary data.</text>
</comment>
<dbReference type="OrthoDB" id="6433996at2759"/>